<keyword evidence="1" id="KW-0812">Transmembrane</keyword>
<feature type="transmembrane region" description="Helical" evidence="1">
    <location>
        <begin position="104"/>
        <end position="121"/>
    </location>
</feature>
<keyword evidence="1" id="KW-1133">Transmembrane helix</keyword>
<organism evidence="2 3">
    <name type="scientific">Flammeovirga pectinis</name>
    <dbReference type="NCBI Taxonomy" id="2494373"/>
    <lineage>
        <taxon>Bacteria</taxon>
        <taxon>Pseudomonadati</taxon>
        <taxon>Bacteroidota</taxon>
        <taxon>Cytophagia</taxon>
        <taxon>Cytophagales</taxon>
        <taxon>Flammeovirgaceae</taxon>
        <taxon>Flammeovirga</taxon>
    </lineage>
</organism>
<evidence type="ECO:0000313" key="3">
    <source>
        <dbReference type="Proteomes" id="UP000267268"/>
    </source>
</evidence>
<dbReference type="KEGG" id="fll:EI427_11755"/>
<dbReference type="AlphaFoldDB" id="A0A3S9P3W3"/>
<feature type="transmembrane region" description="Helical" evidence="1">
    <location>
        <begin position="12"/>
        <end position="35"/>
    </location>
</feature>
<keyword evidence="1" id="KW-0472">Membrane</keyword>
<feature type="transmembrane region" description="Helical" evidence="1">
    <location>
        <begin position="74"/>
        <end position="92"/>
    </location>
</feature>
<proteinExistence type="predicted"/>
<protein>
    <submittedName>
        <fullName evidence="2">Uncharacterized protein</fullName>
    </submittedName>
</protein>
<dbReference type="EMBL" id="CP034562">
    <property type="protein sequence ID" value="AZQ62886.1"/>
    <property type="molecule type" value="Genomic_DNA"/>
</dbReference>
<name>A0A3S9P3W3_9BACT</name>
<evidence type="ECO:0000313" key="2">
    <source>
        <dbReference type="EMBL" id="AZQ62886.1"/>
    </source>
</evidence>
<evidence type="ECO:0000256" key="1">
    <source>
        <dbReference type="SAM" id="Phobius"/>
    </source>
</evidence>
<gene>
    <name evidence="2" type="ORF">EI427_11755</name>
</gene>
<accession>A0A3S9P3W3</accession>
<keyword evidence="3" id="KW-1185">Reference proteome</keyword>
<sequence>MISSIKNYIKTYISIRYGLGGALFLGVLVFGINYYDSGNTSGALAAALKQSAYTFIFGGYVSALCERLTSKGKFILGVLLPSSIAIIATYTVHSLKGTPNPELSTIPTLIFAPLGFLFIAFNKRKELKRSSNSES</sequence>
<feature type="transmembrane region" description="Helical" evidence="1">
    <location>
        <begin position="41"/>
        <end position="62"/>
    </location>
</feature>
<dbReference type="Proteomes" id="UP000267268">
    <property type="component" value="Chromosome 1"/>
</dbReference>
<dbReference type="RefSeq" id="WP_126614836.1">
    <property type="nucleotide sequence ID" value="NZ_CP034562.1"/>
</dbReference>
<reference evidence="2 3" key="1">
    <citation type="submission" date="2018-12" db="EMBL/GenBank/DDBJ databases">
        <title>Flammeovirga pectinis sp. nov., isolated from the gut of the Korean scallop, Patinopecten yessoensis.</title>
        <authorList>
            <person name="Bae J.-W."/>
            <person name="Jeong Y.-S."/>
            <person name="Kang W."/>
        </authorList>
    </citation>
    <scope>NUCLEOTIDE SEQUENCE [LARGE SCALE GENOMIC DNA]</scope>
    <source>
        <strain evidence="2 3">L12M1</strain>
    </source>
</reference>
<dbReference type="OrthoDB" id="980169at2"/>